<feature type="transmembrane region" description="Helical" evidence="10">
    <location>
        <begin position="753"/>
        <end position="772"/>
    </location>
</feature>
<dbReference type="NCBIfam" id="TIGR01525">
    <property type="entry name" value="ATPase-IB_hvy"/>
    <property type="match status" value="1"/>
</dbReference>
<dbReference type="Gene3D" id="3.40.50.1000">
    <property type="entry name" value="HAD superfamily/HAD-like"/>
    <property type="match status" value="1"/>
</dbReference>
<evidence type="ECO:0000256" key="2">
    <source>
        <dbReference type="ARBA" id="ARBA00006024"/>
    </source>
</evidence>
<dbReference type="InterPro" id="IPR036412">
    <property type="entry name" value="HAD-like_sf"/>
</dbReference>
<dbReference type="CDD" id="cd02094">
    <property type="entry name" value="P-type_ATPase_Cu-like"/>
    <property type="match status" value="1"/>
</dbReference>
<dbReference type="InterPro" id="IPR023298">
    <property type="entry name" value="ATPase_P-typ_TM_dom_sf"/>
</dbReference>
<dbReference type="PROSITE" id="PS01047">
    <property type="entry name" value="HMA_1"/>
    <property type="match status" value="1"/>
</dbReference>
<dbReference type="RefSeq" id="WP_282300839.1">
    <property type="nucleotide sequence ID" value="NZ_CP124616.1"/>
</dbReference>
<dbReference type="InterPro" id="IPR036163">
    <property type="entry name" value="HMA_dom_sf"/>
</dbReference>
<dbReference type="InterPro" id="IPR001757">
    <property type="entry name" value="P_typ_ATPase"/>
</dbReference>
<evidence type="ECO:0000256" key="10">
    <source>
        <dbReference type="RuleBase" id="RU362081"/>
    </source>
</evidence>
<comment type="similarity">
    <text evidence="2 10">Belongs to the cation transport ATPase (P-type) (TC 3.A.3) family. Type IB subfamily.</text>
</comment>
<evidence type="ECO:0000256" key="5">
    <source>
        <dbReference type="ARBA" id="ARBA00022741"/>
    </source>
</evidence>
<keyword evidence="8 10" id="KW-1133">Transmembrane helix</keyword>
<dbReference type="Pfam" id="PF00403">
    <property type="entry name" value="HMA"/>
    <property type="match status" value="2"/>
</dbReference>
<gene>
    <name evidence="12" type="ORF">QF118_01340</name>
</gene>
<dbReference type="InterPro" id="IPR027256">
    <property type="entry name" value="P-typ_ATPase_IB"/>
</dbReference>
<dbReference type="InterPro" id="IPR017969">
    <property type="entry name" value="Heavy-metal-associated_CS"/>
</dbReference>
<reference evidence="12 13" key="1">
    <citation type="submission" date="2023-05" db="EMBL/GenBank/DDBJ databases">
        <title>YMD87, complete Genome.</title>
        <authorList>
            <person name="Zhang J."/>
            <person name="Xu X."/>
        </authorList>
    </citation>
    <scope>NUCLEOTIDE SEQUENCE [LARGE SCALE GENOMIC DNA]</scope>
    <source>
        <strain evidence="12 13">YMD87</strain>
    </source>
</reference>
<dbReference type="SUPFAM" id="SSF56784">
    <property type="entry name" value="HAD-like"/>
    <property type="match status" value="1"/>
</dbReference>
<evidence type="ECO:0000256" key="8">
    <source>
        <dbReference type="ARBA" id="ARBA00022989"/>
    </source>
</evidence>
<evidence type="ECO:0000256" key="6">
    <source>
        <dbReference type="ARBA" id="ARBA00022840"/>
    </source>
</evidence>
<dbReference type="Gene3D" id="3.40.1110.10">
    <property type="entry name" value="Calcium-transporting ATPase, cytoplasmic domain N"/>
    <property type="match status" value="1"/>
</dbReference>
<accession>A0ABY8QJM7</accession>
<feature type="domain" description="HMA" evidence="11">
    <location>
        <begin position="4"/>
        <end position="67"/>
    </location>
</feature>
<sequence length="824" mass="85395">MAREILRFEVTKLSCAGCVGRAERALAAVPGVTDARVNLATRMAQVEGTAATDALRSALQTAGYPAAQSHHRLTIQGMSCASCAGRVERALTAVPGVLEARVNLASETAEITAMAGAVEPAQLAQIVTAAGYPASPVADHARAETEDRRAAETRTLKRDLTIAAALTLPVFLGVMGSHLIPALHHWINGTIGQTAWWAMQFVLTTLVLLWPGQRFFRIGLPLLAKGAPDMNSLVALGTLAAWGYSTVALFAPTLLPQASRDVYFEAAAVIVTLILLGRFLEARAKGRTGAAIRRLVGLRPDSARVERDGAVIELPVDQVVAGDILHLRPGERIAVDGAVLTGRSYVDESMITGEPVPVEKLAGAGLVAGTVNGSGALTFRATAVGADTMLARIIALVEDAQGARLPVQALADRVVRWFVPAVIALAVLTVLAWLAFGPGLSFALVAGVCVLIIACPCAMGLATPTSIMVGTGRAAEMGVLFRKGDALQRLDEIKVIAFDKTGTLTEGRPELAASVAAPGFDTGQVLALAASAEQGSEHPIARALERAAGPGLMQATETEAIPGHGLRAVVDGKIVLVGAPRLMIREGIDLAPLAAALDSMQAKGQTPALVAIDGRIAAGFAVADRIKPGARAALDALRARGLEIALITGDTRATAQAIAAELGITHVEAEVLPEGKLEAVKHLRGRFGPVAFCGDGINDAPALAEADVGLAIGTGTDVAIESADVVLVSGELSGAVNAVTASQSVMRNIRQNLFWAFGYNVALIPVAAGVFYPLTGWLLSPMLAAGAMALSSVFVVSNALRLRAMSPMQDQPGARTRDLQEAPA</sequence>
<evidence type="ECO:0000259" key="11">
    <source>
        <dbReference type="PROSITE" id="PS50846"/>
    </source>
</evidence>
<dbReference type="SFLD" id="SFLDS00003">
    <property type="entry name" value="Haloacid_Dehalogenase"/>
    <property type="match status" value="1"/>
</dbReference>
<feature type="transmembrane region" description="Helical" evidence="10">
    <location>
        <begin position="262"/>
        <end position="280"/>
    </location>
</feature>
<dbReference type="PROSITE" id="PS00154">
    <property type="entry name" value="ATPASE_E1_E2"/>
    <property type="match status" value="1"/>
</dbReference>
<feature type="domain" description="HMA" evidence="11">
    <location>
        <begin position="69"/>
        <end position="135"/>
    </location>
</feature>
<dbReference type="InterPro" id="IPR059000">
    <property type="entry name" value="ATPase_P-type_domA"/>
</dbReference>
<feature type="transmembrane region" description="Helical" evidence="10">
    <location>
        <begin position="233"/>
        <end position="256"/>
    </location>
</feature>
<dbReference type="NCBIfam" id="TIGR01494">
    <property type="entry name" value="ATPase_P-type"/>
    <property type="match status" value="1"/>
</dbReference>
<dbReference type="InterPro" id="IPR023299">
    <property type="entry name" value="ATPase_P-typ_cyto_dom_N"/>
</dbReference>
<evidence type="ECO:0000256" key="1">
    <source>
        <dbReference type="ARBA" id="ARBA00004127"/>
    </source>
</evidence>
<comment type="subcellular location">
    <subcellularLocation>
        <location evidence="10">Cell membrane</location>
    </subcellularLocation>
    <subcellularLocation>
        <location evidence="1">Endomembrane system</location>
        <topology evidence="1">Multi-pass membrane protein</topology>
    </subcellularLocation>
</comment>
<keyword evidence="13" id="KW-1185">Reference proteome</keyword>
<dbReference type="SFLD" id="SFLDG00002">
    <property type="entry name" value="C1.7:_P-type_atpase_like"/>
    <property type="match status" value="1"/>
</dbReference>
<proteinExistence type="inferred from homology"/>
<evidence type="ECO:0000256" key="3">
    <source>
        <dbReference type="ARBA" id="ARBA00022692"/>
    </source>
</evidence>
<organism evidence="12 13">
    <name type="scientific">Tropicibacter oceani</name>
    <dbReference type="NCBI Taxonomy" id="3058420"/>
    <lineage>
        <taxon>Bacteria</taxon>
        <taxon>Pseudomonadati</taxon>
        <taxon>Pseudomonadota</taxon>
        <taxon>Alphaproteobacteria</taxon>
        <taxon>Rhodobacterales</taxon>
        <taxon>Roseobacteraceae</taxon>
        <taxon>Tropicibacter</taxon>
    </lineage>
</organism>
<dbReference type="SUPFAM" id="SSF55008">
    <property type="entry name" value="HMA, heavy metal-associated domain"/>
    <property type="match status" value="2"/>
</dbReference>
<dbReference type="EMBL" id="CP124616">
    <property type="protein sequence ID" value="WGW04208.1"/>
    <property type="molecule type" value="Genomic_DNA"/>
</dbReference>
<evidence type="ECO:0000313" key="12">
    <source>
        <dbReference type="EMBL" id="WGW04208.1"/>
    </source>
</evidence>
<evidence type="ECO:0000313" key="13">
    <source>
        <dbReference type="Proteomes" id="UP001241605"/>
    </source>
</evidence>
<keyword evidence="5 10" id="KW-0547">Nucleotide-binding</keyword>
<dbReference type="PRINTS" id="PR00119">
    <property type="entry name" value="CATATPASE"/>
</dbReference>
<dbReference type="Gene3D" id="2.70.150.10">
    <property type="entry name" value="Calcium-transporting ATPase, cytoplasmic transduction domain A"/>
    <property type="match status" value="1"/>
</dbReference>
<dbReference type="Gene3D" id="3.30.70.100">
    <property type="match status" value="2"/>
</dbReference>
<dbReference type="InterPro" id="IPR023214">
    <property type="entry name" value="HAD_sf"/>
</dbReference>
<keyword evidence="4 10" id="KW-0479">Metal-binding</keyword>
<dbReference type="PANTHER" id="PTHR43520:SF8">
    <property type="entry name" value="P-TYPE CU(+) TRANSPORTER"/>
    <property type="match status" value="1"/>
</dbReference>
<evidence type="ECO:0000256" key="9">
    <source>
        <dbReference type="ARBA" id="ARBA00023136"/>
    </source>
</evidence>
<dbReference type="SFLD" id="SFLDF00027">
    <property type="entry name" value="p-type_atpase"/>
    <property type="match status" value="1"/>
</dbReference>
<dbReference type="InterPro" id="IPR008250">
    <property type="entry name" value="ATPase_P-typ_transduc_dom_A_sf"/>
</dbReference>
<keyword evidence="7" id="KW-1278">Translocase</keyword>
<dbReference type="Pfam" id="PF00702">
    <property type="entry name" value="Hydrolase"/>
    <property type="match status" value="1"/>
</dbReference>
<feature type="transmembrane region" description="Helical" evidence="10">
    <location>
        <begin position="442"/>
        <end position="463"/>
    </location>
</feature>
<dbReference type="SUPFAM" id="SSF81653">
    <property type="entry name" value="Calcium ATPase, transduction domain A"/>
    <property type="match status" value="1"/>
</dbReference>
<dbReference type="InterPro" id="IPR044492">
    <property type="entry name" value="P_typ_ATPase_HD_dom"/>
</dbReference>
<dbReference type="Pfam" id="PF00122">
    <property type="entry name" value="E1-E2_ATPase"/>
    <property type="match status" value="1"/>
</dbReference>
<dbReference type="NCBIfam" id="TIGR01511">
    <property type="entry name" value="ATPase-IB1_Cu"/>
    <property type="match status" value="1"/>
</dbReference>
<dbReference type="Proteomes" id="UP001241605">
    <property type="component" value="Chromosome"/>
</dbReference>
<evidence type="ECO:0000256" key="4">
    <source>
        <dbReference type="ARBA" id="ARBA00022723"/>
    </source>
</evidence>
<keyword evidence="9 10" id="KW-0472">Membrane</keyword>
<keyword evidence="6 10" id="KW-0067">ATP-binding</keyword>
<dbReference type="CDD" id="cd00371">
    <property type="entry name" value="HMA"/>
    <property type="match status" value="2"/>
</dbReference>
<keyword evidence="10" id="KW-1003">Cell membrane</keyword>
<feature type="transmembrane region" description="Helical" evidence="10">
    <location>
        <begin position="160"/>
        <end position="183"/>
    </location>
</feature>
<protein>
    <submittedName>
        <fullName evidence="12">Heavy metal translocating P-type ATPase</fullName>
    </submittedName>
</protein>
<feature type="transmembrane region" description="Helical" evidence="10">
    <location>
        <begin position="414"/>
        <end position="436"/>
    </location>
</feature>
<dbReference type="SUPFAM" id="SSF81665">
    <property type="entry name" value="Calcium ATPase, transmembrane domain M"/>
    <property type="match status" value="1"/>
</dbReference>
<dbReference type="PRINTS" id="PR00943">
    <property type="entry name" value="CUATPASE"/>
</dbReference>
<dbReference type="InterPro" id="IPR006121">
    <property type="entry name" value="HMA_dom"/>
</dbReference>
<evidence type="ECO:0000256" key="7">
    <source>
        <dbReference type="ARBA" id="ARBA00022967"/>
    </source>
</evidence>
<dbReference type="PROSITE" id="PS50846">
    <property type="entry name" value="HMA_2"/>
    <property type="match status" value="2"/>
</dbReference>
<dbReference type="PANTHER" id="PTHR43520">
    <property type="entry name" value="ATP7, ISOFORM B"/>
    <property type="match status" value="1"/>
</dbReference>
<dbReference type="InterPro" id="IPR018303">
    <property type="entry name" value="ATPase_P-typ_P_site"/>
</dbReference>
<name>A0ABY8QJM7_9RHOB</name>
<feature type="transmembrane region" description="Helical" evidence="10">
    <location>
        <begin position="778"/>
        <end position="800"/>
    </location>
</feature>
<feature type="transmembrane region" description="Helical" evidence="10">
    <location>
        <begin position="195"/>
        <end position="212"/>
    </location>
</feature>
<keyword evidence="3 10" id="KW-0812">Transmembrane</keyword>